<dbReference type="Proteomes" id="UP000700596">
    <property type="component" value="Unassembled WGS sequence"/>
</dbReference>
<gene>
    <name evidence="2" type="ORF">B0J11DRAFT_549509</name>
</gene>
<evidence type="ECO:0000313" key="3">
    <source>
        <dbReference type="Proteomes" id="UP000700596"/>
    </source>
</evidence>
<dbReference type="EMBL" id="JAGMWT010000006">
    <property type="protein sequence ID" value="KAH7126567.1"/>
    <property type="molecule type" value="Genomic_DNA"/>
</dbReference>
<dbReference type="OrthoDB" id="6431331at2759"/>
<feature type="transmembrane region" description="Helical" evidence="1">
    <location>
        <begin position="175"/>
        <end position="198"/>
    </location>
</feature>
<comment type="caution">
    <text evidence="2">The sequence shown here is derived from an EMBL/GenBank/DDBJ whole genome shotgun (WGS) entry which is preliminary data.</text>
</comment>
<evidence type="ECO:0008006" key="4">
    <source>
        <dbReference type="Google" id="ProtNLM"/>
    </source>
</evidence>
<keyword evidence="3" id="KW-1185">Reference proteome</keyword>
<dbReference type="PANTHER" id="PTHR37471:SF1">
    <property type="entry name" value="AB HYDROLASE-1 DOMAIN-CONTAINING PROTEIN"/>
    <property type="match status" value="1"/>
</dbReference>
<feature type="transmembrane region" description="Helical" evidence="1">
    <location>
        <begin position="242"/>
        <end position="259"/>
    </location>
</feature>
<dbReference type="SUPFAM" id="SSF53474">
    <property type="entry name" value="alpha/beta-Hydrolases"/>
    <property type="match status" value="1"/>
</dbReference>
<keyword evidence="1" id="KW-0812">Transmembrane</keyword>
<dbReference type="AlphaFoldDB" id="A0A9P9DX14"/>
<feature type="transmembrane region" description="Helical" evidence="1">
    <location>
        <begin position="12"/>
        <end position="31"/>
    </location>
</feature>
<proteinExistence type="predicted"/>
<keyword evidence="1" id="KW-1133">Transmembrane helix</keyword>
<keyword evidence="1" id="KW-0472">Membrane</keyword>
<reference evidence="2" key="1">
    <citation type="journal article" date="2021" name="Nat. Commun.">
        <title>Genetic determinants of endophytism in the Arabidopsis root mycobiome.</title>
        <authorList>
            <person name="Mesny F."/>
            <person name="Miyauchi S."/>
            <person name="Thiergart T."/>
            <person name="Pickel B."/>
            <person name="Atanasova L."/>
            <person name="Karlsson M."/>
            <person name="Huettel B."/>
            <person name="Barry K.W."/>
            <person name="Haridas S."/>
            <person name="Chen C."/>
            <person name="Bauer D."/>
            <person name="Andreopoulos W."/>
            <person name="Pangilinan J."/>
            <person name="LaButti K."/>
            <person name="Riley R."/>
            <person name="Lipzen A."/>
            <person name="Clum A."/>
            <person name="Drula E."/>
            <person name="Henrissat B."/>
            <person name="Kohler A."/>
            <person name="Grigoriev I.V."/>
            <person name="Martin F.M."/>
            <person name="Hacquard S."/>
        </authorList>
    </citation>
    <scope>NUCLEOTIDE SEQUENCE</scope>
    <source>
        <strain evidence="2">MPI-CAGE-CH-0243</strain>
    </source>
</reference>
<evidence type="ECO:0000256" key="1">
    <source>
        <dbReference type="SAM" id="Phobius"/>
    </source>
</evidence>
<feature type="transmembrane region" description="Helical" evidence="1">
    <location>
        <begin position="37"/>
        <end position="55"/>
    </location>
</feature>
<organism evidence="2 3">
    <name type="scientific">Dendryphion nanum</name>
    <dbReference type="NCBI Taxonomy" id="256645"/>
    <lineage>
        <taxon>Eukaryota</taxon>
        <taxon>Fungi</taxon>
        <taxon>Dikarya</taxon>
        <taxon>Ascomycota</taxon>
        <taxon>Pezizomycotina</taxon>
        <taxon>Dothideomycetes</taxon>
        <taxon>Pleosporomycetidae</taxon>
        <taxon>Pleosporales</taxon>
        <taxon>Torulaceae</taxon>
        <taxon>Dendryphion</taxon>
    </lineage>
</organism>
<name>A0A9P9DX14_9PLEO</name>
<dbReference type="Gene3D" id="3.40.50.1820">
    <property type="entry name" value="alpha/beta hydrolase"/>
    <property type="match status" value="1"/>
</dbReference>
<accession>A0A9P9DX14</accession>
<sequence>MLVGQSTAEYILIRAITYYFSYLGIICLVYFYLAISIGGVLAISHPILFYLFWFIPYRHHLHKQSPVFPPPLSCERRQALFKRSLSLVPDTELFVKKWMCMGNVYDMRRENLKEWLLWALFDREGLPSEDDKELEEYVVVVEEALGRTINPGYGPVKSLRLNFDNLTITHRTLTYYMFIGFADFLTSVTLLISGFTFYRLSRASFLSSFPFRPLTLFSPSQSASPTLSYFIRPHKSTTHRPIVFAHGLGIGLLPYIPLFRKIPKDIGILAIELLPISSRITTAMPLAIDLKRELGDIISQQSFDDFVFIGNSYGTFLTKLFLESAYLESRMHSVIMLDPVALLLHLPDVAYFCMKIKPVEANEWQLWWAALTEPDIMFTLSRRFCWHEHAIWREDLLSRPTSVIMGSKDCIVNPEAIASYVASDGSSDDSMDSLQWTWRDREEWKKSLGEWKGDGLELAWLEGYDHGQGFMSPKMLPKIAAIVERSCGIKKEDNRSNESIE</sequence>
<protein>
    <recommendedName>
        <fullName evidence="4">AB hydrolase-1 domain-containing protein</fullName>
    </recommendedName>
</protein>
<evidence type="ECO:0000313" key="2">
    <source>
        <dbReference type="EMBL" id="KAH7126567.1"/>
    </source>
</evidence>
<dbReference type="PANTHER" id="PTHR37471">
    <property type="entry name" value="UNNAMED PRODUCT"/>
    <property type="match status" value="1"/>
</dbReference>
<dbReference type="InterPro" id="IPR029058">
    <property type="entry name" value="AB_hydrolase_fold"/>
</dbReference>